<dbReference type="CDD" id="cd06223">
    <property type="entry name" value="PRTases_typeI"/>
    <property type="match status" value="1"/>
</dbReference>
<evidence type="ECO:0000313" key="3">
    <source>
        <dbReference type="EMBL" id="TWH92314.1"/>
    </source>
</evidence>
<dbReference type="AlphaFoldDB" id="A0A562KAK0"/>
<dbReference type="RefSeq" id="WP_162845049.1">
    <property type="nucleotide sequence ID" value="NZ_VLKM01000013.1"/>
</dbReference>
<evidence type="ECO:0000313" key="4">
    <source>
        <dbReference type="Proteomes" id="UP000315312"/>
    </source>
</evidence>
<sequence length="227" mass="26122">MLKYLINLLFPKLCLGCNALLLNNEKIICSECNHNLPHTNHHFLEHNDTTKKFYGIIPIEFSASMLYFHHKGIVQNLIHNLKYKNHQEVGSLLGKWYAKDLENISQIQTVSEIIPVPLHKKRLEERGYNQVTTFCEALSKELEIPYNPNLLYRSRYSKTQTKKDKENRKDIANSLFDVNFTEADQNKHFLLVDDVMTSGATLESCAKALLKIPNSKVSVVTIAYTLS</sequence>
<evidence type="ECO:0000256" key="1">
    <source>
        <dbReference type="ARBA" id="ARBA00008007"/>
    </source>
</evidence>
<gene>
    <name evidence="3" type="ORF">IP97_02469</name>
</gene>
<dbReference type="EMBL" id="VLKM01000013">
    <property type="protein sequence ID" value="TWH92314.1"/>
    <property type="molecule type" value="Genomic_DNA"/>
</dbReference>
<name>A0A562KAK0_9FLAO</name>
<dbReference type="PANTHER" id="PTHR47505">
    <property type="entry name" value="DNA UTILIZATION PROTEIN YHGH"/>
    <property type="match status" value="1"/>
</dbReference>
<reference evidence="3 4" key="1">
    <citation type="journal article" date="2015" name="Stand. Genomic Sci.">
        <title>Genomic Encyclopedia of Bacterial and Archaeal Type Strains, Phase III: the genomes of soil and plant-associated and newly described type strains.</title>
        <authorList>
            <person name="Whitman W.B."/>
            <person name="Woyke T."/>
            <person name="Klenk H.P."/>
            <person name="Zhou Y."/>
            <person name="Lilburn T.G."/>
            <person name="Beck B.J."/>
            <person name="De Vos P."/>
            <person name="Vandamme P."/>
            <person name="Eisen J.A."/>
            <person name="Garrity G."/>
            <person name="Hugenholtz P."/>
            <person name="Kyrpides N.C."/>
        </authorList>
    </citation>
    <scope>NUCLEOTIDE SEQUENCE [LARGE SCALE GENOMIC DNA]</scope>
    <source>
        <strain evidence="3 4">CGMCC 1.6844</strain>
    </source>
</reference>
<accession>A0A562KAK0</accession>
<organism evidence="3 4">
    <name type="scientific">Flavobacterium cheniae</name>
    <dbReference type="NCBI Taxonomy" id="295428"/>
    <lineage>
        <taxon>Bacteria</taxon>
        <taxon>Pseudomonadati</taxon>
        <taxon>Bacteroidota</taxon>
        <taxon>Flavobacteriia</taxon>
        <taxon>Flavobacteriales</taxon>
        <taxon>Flavobacteriaceae</taxon>
        <taxon>Flavobacterium</taxon>
    </lineage>
</organism>
<keyword evidence="4" id="KW-1185">Reference proteome</keyword>
<dbReference type="InterPro" id="IPR051910">
    <property type="entry name" value="ComF/GntX_DNA_util-trans"/>
</dbReference>
<dbReference type="SUPFAM" id="SSF53271">
    <property type="entry name" value="PRTase-like"/>
    <property type="match status" value="1"/>
</dbReference>
<dbReference type="Pfam" id="PF00156">
    <property type="entry name" value="Pribosyltran"/>
    <property type="match status" value="1"/>
</dbReference>
<comment type="caution">
    <text evidence="3">The sequence shown here is derived from an EMBL/GenBank/DDBJ whole genome shotgun (WGS) entry which is preliminary data.</text>
</comment>
<dbReference type="InterPro" id="IPR029057">
    <property type="entry name" value="PRTase-like"/>
</dbReference>
<feature type="domain" description="Phosphoribosyltransferase" evidence="2">
    <location>
        <begin position="134"/>
        <end position="223"/>
    </location>
</feature>
<evidence type="ECO:0000259" key="2">
    <source>
        <dbReference type="Pfam" id="PF00156"/>
    </source>
</evidence>
<protein>
    <submittedName>
        <fullName evidence="3">ComF family protein</fullName>
    </submittedName>
</protein>
<dbReference type="PANTHER" id="PTHR47505:SF1">
    <property type="entry name" value="DNA UTILIZATION PROTEIN YHGH"/>
    <property type="match status" value="1"/>
</dbReference>
<dbReference type="InterPro" id="IPR000836">
    <property type="entry name" value="PRTase_dom"/>
</dbReference>
<comment type="similarity">
    <text evidence="1">Belongs to the ComF/GntX family.</text>
</comment>
<proteinExistence type="inferred from homology"/>
<dbReference type="Gene3D" id="3.40.50.2020">
    <property type="match status" value="1"/>
</dbReference>
<dbReference type="Proteomes" id="UP000315312">
    <property type="component" value="Unassembled WGS sequence"/>
</dbReference>